<evidence type="ECO:0000259" key="12">
    <source>
        <dbReference type="Pfam" id="PF14703"/>
    </source>
</evidence>
<evidence type="ECO:0000256" key="5">
    <source>
        <dbReference type="ARBA" id="ARBA00022989"/>
    </source>
</evidence>
<feature type="transmembrane region" description="Helical" evidence="8">
    <location>
        <begin position="595"/>
        <end position="613"/>
    </location>
</feature>
<feature type="domain" description="CSC1/OSCA1-like 7TM region" evidence="9">
    <location>
        <begin position="381"/>
        <end position="652"/>
    </location>
</feature>
<feature type="transmembrane region" description="Helical" evidence="8">
    <location>
        <begin position="474"/>
        <end position="501"/>
    </location>
</feature>
<feature type="transmembrane region" description="Helical" evidence="8">
    <location>
        <begin position="381"/>
        <end position="407"/>
    </location>
</feature>
<dbReference type="PANTHER" id="PTHR13018:SF26">
    <property type="entry name" value="DOMAIN PROTEIN, PUTATIVE (AFU_ORTHOLOGUE AFUA_5G10920)-RELATED"/>
    <property type="match status" value="1"/>
</dbReference>
<feature type="domain" description="CSC1/OSCA1-like N-terminal transmembrane" evidence="11">
    <location>
        <begin position="15"/>
        <end position="163"/>
    </location>
</feature>
<evidence type="ECO:0000256" key="7">
    <source>
        <dbReference type="SAM" id="MobiDB-lite"/>
    </source>
</evidence>
<dbReference type="Pfam" id="PF13967">
    <property type="entry name" value="RSN1_TM"/>
    <property type="match status" value="1"/>
</dbReference>
<evidence type="ECO:0000256" key="4">
    <source>
        <dbReference type="ARBA" id="ARBA00022692"/>
    </source>
</evidence>
<feature type="transmembrane region" description="Helical" evidence="8">
    <location>
        <begin position="633"/>
        <end position="655"/>
    </location>
</feature>
<dbReference type="InterPro" id="IPR032880">
    <property type="entry name" value="CSC1/OSCA1-like_N"/>
</dbReference>
<feature type="transmembrane region" description="Helical" evidence="8">
    <location>
        <begin position="427"/>
        <end position="447"/>
    </location>
</feature>
<dbReference type="InterPro" id="IPR045122">
    <property type="entry name" value="Csc1-like"/>
</dbReference>
<protein>
    <recommendedName>
        <fullName evidence="15">Rsn1p</fullName>
    </recommendedName>
</protein>
<dbReference type="InterPro" id="IPR022257">
    <property type="entry name" value="PHM7_ext"/>
</dbReference>
<keyword evidence="4 8" id="KW-0812">Transmembrane</keyword>
<evidence type="ECO:0000313" key="14">
    <source>
        <dbReference type="Proteomes" id="UP000196158"/>
    </source>
</evidence>
<dbReference type="GO" id="GO:0005227">
    <property type="term" value="F:calcium-activated cation channel activity"/>
    <property type="evidence" value="ECO:0007669"/>
    <property type="project" value="InterPro"/>
</dbReference>
<keyword evidence="6 8" id="KW-0472">Membrane</keyword>
<dbReference type="EMBL" id="FXLY01000010">
    <property type="protein sequence ID" value="SMN22042.1"/>
    <property type="molecule type" value="Genomic_DNA"/>
</dbReference>
<gene>
    <name evidence="13" type="ORF">KASA_0I00418G</name>
</gene>
<feature type="transmembrane region" description="Helical" evidence="8">
    <location>
        <begin position="661"/>
        <end position="678"/>
    </location>
</feature>
<dbReference type="InterPro" id="IPR027815">
    <property type="entry name" value="CSC1/OSCA1-like_cyt"/>
</dbReference>
<feature type="domain" description="10TM putative phosphate transporter extracellular tail" evidence="10">
    <location>
        <begin position="791"/>
        <end position="884"/>
    </location>
</feature>
<dbReference type="Pfam" id="PF02714">
    <property type="entry name" value="RSN1_7TM"/>
    <property type="match status" value="1"/>
</dbReference>
<feature type="transmembrane region" description="Helical" evidence="8">
    <location>
        <begin position="521"/>
        <end position="549"/>
    </location>
</feature>
<accession>A0A1X7R8V8</accession>
<dbReference type="Pfam" id="PF14703">
    <property type="entry name" value="PHM7_cyt"/>
    <property type="match status" value="1"/>
</dbReference>
<dbReference type="Proteomes" id="UP000196158">
    <property type="component" value="Unassembled WGS sequence"/>
</dbReference>
<evidence type="ECO:0000256" key="1">
    <source>
        <dbReference type="ARBA" id="ARBA00004141"/>
    </source>
</evidence>
<dbReference type="AlphaFoldDB" id="A0A1X7R8V8"/>
<comment type="subcellular location">
    <subcellularLocation>
        <location evidence="1">Membrane</location>
        <topology evidence="1">Multi-pass membrane protein</topology>
    </subcellularLocation>
</comment>
<evidence type="ECO:0000259" key="11">
    <source>
        <dbReference type="Pfam" id="PF13967"/>
    </source>
</evidence>
<dbReference type="OrthoDB" id="1076608at2759"/>
<dbReference type="PANTHER" id="PTHR13018">
    <property type="entry name" value="PROBABLE MEMBRANE PROTEIN DUF221-RELATED"/>
    <property type="match status" value="1"/>
</dbReference>
<proteinExistence type="inferred from homology"/>
<reference evidence="13 14" key="1">
    <citation type="submission" date="2017-04" db="EMBL/GenBank/DDBJ databases">
        <authorList>
            <person name="Afonso C.L."/>
            <person name="Miller P.J."/>
            <person name="Scott M.A."/>
            <person name="Spackman E."/>
            <person name="Goraichik I."/>
            <person name="Dimitrov K.M."/>
            <person name="Suarez D.L."/>
            <person name="Swayne D.E."/>
        </authorList>
    </citation>
    <scope>NUCLEOTIDE SEQUENCE [LARGE SCALE GENOMIC DNA]</scope>
</reference>
<evidence type="ECO:0000256" key="3">
    <source>
        <dbReference type="ARBA" id="ARBA00022448"/>
    </source>
</evidence>
<evidence type="ECO:0008006" key="15">
    <source>
        <dbReference type="Google" id="ProtNLM"/>
    </source>
</evidence>
<name>A0A1X7R8V8_9SACH</name>
<evidence type="ECO:0000256" key="6">
    <source>
        <dbReference type="ARBA" id="ARBA00023136"/>
    </source>
</evidence>
<feature type="transmembrane region" description="Helical" evidence="8">
    <location>
        <begin position="15"/>
        <end position="36"/>
    </location>
</feature>
<feature type="transmembrane region" description="Helical" evidence="8">
    <location>
        <begin position="92"/>
        <end position="115"/>
    </location>
</feature>
<dbReference type="GO" id="GO:0005886">
    <property type="term" value="C:plasma membrane"/>
    <property type="evidence" value="ECO:0007669"/>
    <property type="project" value="TreeGrafter"/>
</dbReference>
<evidence type="ECO:0000259" key="9">
    <source>
        <dbReference type="Pfam" id="PF02714"/>
    </source>
</evidence>
<keyword evidence="14" id="KW-1185">Reference proteome</keyword>
<organism evidence="13 14">
    <name type="scientific">Maudiozyma saulgeensis</name>
    <dbReference type="NCBI Taxonomy" id="1789683"/>
    <lineage>
        <taxon>Eukaryota</taxon>
        <taxon>Fungi</taxon>
        <taxon>Dikarya</taxon>
        <taxon>Ascomycota</taxon>
        <taxon>Saccharomycotina</taxon>
        <taxon>Saccharomycetes</taxon>
        <taxon>Saccharomycetales</taxon>
        <taxon>Saccharomycetaceae</taxon>
        <taxon>Maudiozyma</taxon>
    </lineage>
</organism>
<feature type="domain" description="CSC1/OSCA1-like cytosolic" evidence="12">
    <location>
        <begin position="186"/>
        <end position="368"/>
    </location>
</feature>
<dbReference type="Pfam" id="PF12621">
    <property type="entry name" value="PHM7_ext"/>
    <property type="match status" value="1"/>
</dbReference>
<feature type="region of interest" description="Disordered" evidence="7">
    <location>
        <begin position="880"/>
        <end position="910"/>
    </location>
</feature>
<comment type="similarity">
    <text evidence="2">Belongs to the CSC1 (TC 1.A.17) family.</text>
</comment>
<dbReference type="InterPro" id="IPR003864">
    <property type="entry name" value="CSC1/OSCA1-like_7TM"/>
</dbReference>
<keyword evidence="5 8" id="KW-1133">Transmembrane helix</keyword>
<keyword evidence="3" id="KW-0813">Transport</keyword>
<evidence type="ECO:0000259" key="10">
    <source>
        <dbReference type="Pfam" id="PF12621"/>
    </source>
</evidence>
<evidence type="ECO:0000313" key="13">
    <source>
        <dbReference type="EMBL" id="SMN22042.1"/>
    </source>
</evidence>
<feature type="transmembrane region" description="Helical" evidence="8">
    <location>
        <begin position="142"/>
        <end position="161"/>
    </location>
</feature>
<evidence type="ECO:0000256" key="8">
    <source>
        <dbReference type="SAM" id="Phobius"/>
    </source>
</evidence>
<evidence type="ECO:0000256" key="2">
    <source>
        <dbReference type="ARBA" id="ARBA00007779"/>
    </source>
</evidence>
<sequence length="910" mass="103456">MTDTTNTTSTSTQQVVTALVSNGVIFGVFISLFLLFRIKLKRIYEPKSSFQLINEEKRPEPLPKGLWQWVVPLLRKSDNFVIQQAGLDGYFFLRYLFIICAFCAFSLLYIFPILFAVNATNGEHETGLNQLAYTNVKDPKRYYAHVFISWAFYWSFLYIVYRELFFYTSMRQAVLASPRYAKKLSSRTVLFQTVPAQYLSETEFSKLFDGVKRVWIARGANNIEDLVNEREKMAMQLESASISYLKNAVTKVSKMRKKNPSTIIEDEISTYVPEKNRPHHAKNFWNKIIFRKTIDTISELKEELPKINKEIKELQDDHINGEPFNSVFVEFESQYQAQVAAQVTTFHAPLFMTPAYIGLEPKDVVWFNLRMFWWERLSREVGTIAVICALVILWAFPVAFVGLISNITYLTDKVHWLRFIYKLPNQLLGLLTSLAPTVALAVLMSFLPKIIRGMAVLQGSPSTQKVEHFTQNAYFAFQVVQVFLVTTITSAATSVVTQIVSEPTKAMELLATNLPKASNFYISYIILQGMSISSGALLQIVPLLIFYALGTILDGTPRKKYNRFINLSSMQWGTTYPVYTNLAVIVFSYSIISPIILLFCACGYFLLYVAYLYNLTYVFSEAPDARGINYPRALFQTLTGMYIGEICLLGLFVVGKGWGPIVLQVICICVSVILHLQLNHAFDDLMTLLPVDTMKPLDGKTDTPSFKNIYNVEKNDGKDGIKELPQFPIPKYQAKNPFNNPSDSKSGISDTTYPYMYDEALETPENNVIGVPLLADGDTVAIPPASFYTRFFKPHIYCSYKAVKSRLPEIYGLIDPNEVLDESELLHAYDFPAVGAECPSLWIPEDEYGFSKQIIRELESVVDISDRNAKIDTKGKITFTGVPPKKEGEEEEENDIFMNNIKEESDESMA</sequence>